<evidence type="ECO:0008006" key="3">
    <source>
        <dbReference type="Google" id="ProtNLM"/>
    </source>
</evidence>
<dbReference type="OrthoDB" id="10337026at2759"/>
<reference evidence="1 2" key="1">
    <citation type="journal article" date="2014" name="Nat. Genet.">
        <title>Genome and transcriptome of the porcine whipworm Trichuris suis.</title>
        <authorList>
            <person name="Jex A.R."/>
            <person name="Nejsum P."/>
            <person name="Schwarz E.M."/>
            <person name="Hu L."/>
            <person name="Young N.D."/>
            <person name="Hall R.S."/>
            <person name="Korhonen P.K."/>
            <person name="Liao S."/>
            <person name="Thamsborg S."/>
            <person name="Xia J."/>
            <person name="Xu P."/>
            <person name="Wang S."/>
            <person name="Scheerlinck J.P."/>
            <person name="Hofmann A."/>
            <person name="Sternberg P.W."/>
            <person name="Wang J."/>
            <person name="Gasser R.B."/>
        </authorList>
    </citation>
    <scope>NUCLEOTIDE SEQUENCE [LARGE SCALE GENOMIC DNA]</scope>
    <source>
        <strain evidence="1">DCEP-RM93M</strain>
    </source>
</reference>
<organism evidence="1 2">
    <name type="scientific">Trichuris suis</name>
    <name type="common">pig whipworm</name>
    <dbReference type="NCBI Taxonomy" id="68888"/>
    <lineage>
        <taxon>Eukaryota</taxon>
        <taxon>Metazoa</taxon>
        <taxon>Ecdysozoa</taxon>
        <taxon>Nematoda</taxon>
        <taxon>Enoplea</taxon>
        <taxon>Dorylaimia</taxon>
        <taxon>Trichinellida</taxon>
        <taxon>Trichuridae</taxon>
        <taxon>Trichuris</taxon>
    </lineage>
</organism>
<sequence>MVRSRITVNLDIDKAVLNMNSIQNPLLNNIWLGCVNIKCSKPYRTTWHKRHAKLSDGKLSFYKFKTDVIWDLAPVKTIYATKVFGITFHSVKGKSTTPKNCVMPWNRVQLDFCYDRKKIIHIRFPKLETVNLWMSVFAGGTKKVPPQRRISRQGARCKPIIASPSDQSQFLTTKEKPLNRSALPLALSEATSVISKPERKDKIRINRAYFKTYTVKKRWQYGDFESIELNDTNGGATEQTAFQTREEEDKFVGEKLQQCADTQRTGLVRDTLSPHKLKEASTNVPTTATNTLMTEVTTIQGCGKETTPADSSLERDLAALCSIESTGNIGKVGTSVNVEQASQTRQAEQTTLESQPTLTTTCYDGLNVVESERSFRNGEIFFVKANDTTSQPAIHSCNTMNEEQKCDCRPCHSEPCAIAHPPFAKLRDRVGTLLFQHGCYASAPSTPIGKTQQVAWPKKACGGGVNKFENNYAHHL</sequence>
<dbReference type="EMBL" id="KL363324">
    <property type="protein sequence ID" value="KFD47520.1"/>
    <property type="molecule type" value="Genomic_DNA"/>
</dbReference>
<dbReference type="PROSITE" id="PS51257">
    <property type="entry name" value="PROKAR_LIPOPROTEIN"/>
    <property type="match status" value="1"/>
</dbReference>
<accession>A0A085LRC4</accession>
<protein>
    <recommendedName>
        <fullName evidence="3">PH domain-containing protein</fullName>
    </recommendedName>
</protein>
<gene>
    <name evidence="1" type="ORF">M513_11614</name>
</gene>
<dbReference type="AlphaFoldDB" id="A0A085LRC4"/>
<keyword evidence="2" id="KW-1185">Reference proteome</keyword>
<evidence type="ECO:0000313" key="2">
    <source>
        <dbReference type="Proteomes" id="UP000030764"/>
    </source>
</evidence>
<dbReference type="SUPFAM" id="SSF50729">
    <property type="entry name" value="PH domain-like"/>
    <property type="match status" value="1"/>
</dbReference>
<dbReference type="CDD" id="cd00821">
    <property type="entry name" value="PH"/>
    <property type="match status" value="1"/>
</dbReference>
<name>A0A085LRC4_9BILA</name>
<proteinExistence type="predicted"/>
<evidence type="ECO:0000313" key="1">
    <source>
        <dbReference type="EMBL" id="KFD47520.1"/>
    </source>
</evidence>
<dbReference type="Proteomes" id="UP000030764">
    <property type="component" value="Unassembled WGS sequence"/>
</dbReference>